<dbReference type="Proteomes" id="UP001054902">
    <property type="component" value="Unassembled WGS sequence"/>
</dbReference>
<reference evidence="1 2" key="1">
    <citation type="journal article" date="2021" name="Sci. Rep.">
        <title>The genome of the diatom Chaetoceros tenuissimus carries an ancient integrated fragment of an extant virus.</title>
        <authorList>
            <person name="Hongo Y."/>
            <person name="Kimura K."/>
            <person name="Takaki Y."/>
            <person name="Yoshida Y."/>
            <person name="Baba S."/>
            <person name="Kobayashi G."/>
            <person name="Nagasaki K."/>
            <person name="Hano T."/>
            <person name="Tomaru Y."/>
        </authorList>
    </citation>
    <scope>NUCLEOTIDE SEQUENCE [LARGE SCALE GENOMIC DNA]</scope>
    <source>
        <strain evidence="1 2">NIES-3715</strain>
    </source>
</reference>
<protein>
    <submittedName>
        <fullName evidence="1">Uncharacterized protein</fullName>
    </submittedName>
</protein>
<gene>
    <name evidence="1" type="ORF">CTEN210_14035</name>
</gene>
<sequence>MSDTIDTSNDHGNESATTLLDAKLAAVAEKLAKFVDRMPGFPEGFLPTHVIENEVKNGKRRRTIKVMVPDKYKRYSTIFHLFWEWATNSNVISEDDLSKKKEIIVNSMLKDPEARKRAAKVWKGIVRYVGGAYLHNLDDKTQSEEEIRAIVQCVPEALSYCCEESEYVGVFMLPIHSAMHRVVVHGPRYSLDEDYCTFENWSALSFVPMLLQEGMKQDFPMNAFGQTNHLFRASPDEEDMEERCDRGGLFSFAVSIAGDCEVFNWEPVLVELVRLGPKYDDTEQIVRIFESLKQLGIMKKEDIMKKVDIFHEHNLIKEAAAKEQFDLLNWLVEWDPEISLKGFHDTISQYSRDSRSFERHPVMHYYASKKYHVFIEILNITLRHYPEQLGLLFLEDSENNNATVLSTAYENVGKDMAWDDIEEELSKVDALKLLAFDGEANMFPFMVAAQGESADLNLVYYLMRKDPEVWNTAS</sequence>
<dbReference type="AlphaFoldDB" id="A0AAD3HBY4"/>
<organism evidence="1 2">
    <name type="scientific">Chaetoceros tenuissimus</name>
    <dbReference type="NCBI Taxonomy" id="426638"/>
    <lineage>
        <taxon>Eukaryota</taxon>
        <taxon>Sar</taxon>
        <taxon>Stramenopiles</taxon>
        <taxon>Ochrophyta</taxon>
        <taxon>Bacillariophyta</taxon>
        <taxon>Coscinodiscophyceae</taxon>
        <taxon>Chaetocerotophycidae</taxon>
        <taxon>Chaetocerotales</taxon>
        <taxon>Chaetocerotaceae</taxon>
        <taxon>Chaetoceros</taxon>
    </lineage>
</organism>
<keyword evidence="2" id="KW-1185">Reference proteome</keyword>
<proteinExistence type="predicted"/>
<evidence type="ECO:0000313" key="1">
    <source>
        <dbReference type="EMBL" id="GFH57559.1"/>
    </source>
</evidence>
<comment type="caution">
    <text evidence="1">The sequence shown here is derived from an EMBL/GenBank/DDBJ whole genome shotgun (WGS) entry which is preliminary data.</text>
</comment>
<dbReference type="EMBL" id="BLLK01000058">
    <property type="protein sequence ID" value="GFH57559.1"/>
    <property type="molecule type" value="Genomic_DNA"/>
</dbReference>
<accession>A0AAD3HBY4</accession>
<name>A0AAD3HBY4_9STRA</name>
<evidence type="ECO:0000313" key="2">
    <source>
        <dbReference type="Proteomes" id="UP001054902"/>
    </source>
</evidence>